<evidence type="ECO:0000313" key="1">
    <source>
        <dbReference type="EMBL" id="MXQ93945.1"/>
    </source>
</evidence>
<protein>
    <submittedName>
        <fullName evidence="1">Uncharacterized protein</fullName>
    </submittedName>
</protein>
<comment type="caution">
    <text evidence="1">The sequence shown here is derived from an EMBL/GenBank/DDBJ whole genome shotgun (WGS) entry which is preliminary data.</text>
</comment>
<gene>
    <name evidence="1" type="ORF">E5288_WYG018480</name>
</gene>
<sequence>MLVKAEYARLKHTLTIVTRERDLAVKEKHQLQAKLENLEQVLKWEKIFNIKE</sequence>
<dbReference type="Proteomes" id="UP000322234">
    <property type="component" value="Unassembled WGS sequence"/>
</dbReference>
<proteinExistence type="predicted"/>
<evidence type="ECO:0000313" key="2">
    <source>
        <dbReference type="Proteomes" id="UP000322234"/>
    </source>
</evidence>
<keyword evidence="2" id="KW-1185">Reference proteome</keyword>
<accession>A0A6B0RVU0</accession>
<name>A0A6B0RVU0_9CETA</name>
<dbReference type="AlphaFoldDB" id="A0A6B0RVU0"/>
<reference evidence="1" key="1">
    <citation type="submission" date="2019-10" db="EMBL/GenBank/DDBJ databases">
        <title>The sequence and de novo assembly of the wild yak genome.</title>
        <authorList>
            <person name="Liu Y."/>
        </authorList>
    </citation>
    <scope>NUCLEOTIDE SEQUENCE [LARGE SCALE GENOMIC DNA]</scope>
    <source>
        <strain evidence="1">WY2019</strain>
    </source>
</reference>
<organism evidence="1 2">
    <name type="scientific">Bos mutus</name>
    <name type="common">wild yak</name>
    <dbReference type="NCBI Taxonomy" id="72004"/>
    <lineage>
        <taxon>Eukaryota</taxon>
        <taxon>Metazoa</taxon>
        <taxon>Chordata</taxon>
        <taxon>Craniata</taxon>
        <taxon>Vertebrata</taxon>
        <taxon>Euteleostomi</taxon>
        <taxon>Mammalia</taxon>
        <taxon>Eutheria</taxon>
        <taxon>Laurasiatheria</taxon>
        <taxon>Artiodactyla</taxon>
        <taxon>Ruminantia</taxon>
        <taxon>Pecora</taxon>
        <taxon>Bovidae</taxon>
        <taxon>Bovinae</taxon>
        <taxon>Bos</taxon>
    </lineage>
</organism>
<dbReference type="EMBL" id="VBQZ03000103">
    <property type="protein sequence ID" value="MXQ93945.1"/>
    <property type="molecule type" value="Genomic_DNA"/>
</dbReference>